<evidence type="ECO:0000313" key="2">
    <source>
        <dbReference type="Proteomes" id="UP000182826"/>
    </source>
</evidence>
<dbReference type="AlphaFoldDB" id="A0A1J7BRL6"/>
<reference evidence="1 2" key="1">
    <citation type="submission" date="2016-10" db="EMBL/GenBank/DDBJ databases">
        <title>Draft Genome Sequence of Rhizobacteria Flavobacterium johnsoniae CI04.</title>
        <authorList>
            <person name="Bravo J.I."/>
            <person name="Lozano G.L."/>
            <person name="Handelsman J."/>
        </authorList>
    </citation>
    <scope>NUCLEOTIDE SEQUENCE [LARGE SCALE GENOMIC DNA]</scope>
    <source>
        <strain evidence="1 2">CI04</strain>
    </source>
</reference>
<gene>
    <name evidence="1" type="ORF">BKM63_12445</name>
</gene>
<dbReference type="RefSeq" id="WP_071636906.1">
    <property type="nucleotide sequence ID" value="NZ_MLFK01000007.1"/>
</dbReference>
<dbReference type="OrthoDB" id="9947516at2"/>
<evidence type="ECO:0000313" key="1">
    <source>
        <dbReference type="EMBL" id="OIV41347.1"/>
    </source>
</evidence>
<dbReference type="EMBL" id="MLFK01000007">
    <property type="protein sequence ID" value="OIV41347.1"/>
    <property type="molecule type" value="Genomic_DNA"/>
</dbReference>
<comment type="caution">
    <text evidence="1">The sequence shown here is derived from an EMBL/GenBank/DDBJ whole genome shotgun (WGS) entry which is preliminary data.</text>
</comment>
<proteinExistence type="predicted"/>
<name>A0A1J7BRL6_FLAJO</name>
<accession>A0A1J7BRL6</accession>
<sequence length="111" mass="12787">MSQLAVLNHIEKILNYMGNNINIIATGNFTNSENGDISIEIKPIKISSSFNEFLLPTPKPQNKIDIDTNTYSINRVRISTSIIDDYSKKYPYSNNDILEIILHKEFLFGWY</sequence>
<keyword evidence="2" id="KW-1185">Reference proteome</keyword>
<dbReference type="Proteomes" id="UP000182826">
    <property type="component" value="Unassembled WGS sequence"/>
</dbReference>
<protein>
    <submittedName>
        <fullName evidence="1">Uncharacterized protein</fullName>
    </submittedName>
</protein>
<organism evidence="1 2">
    <name type="scientific">Flavobacterium johnsoniae</name>
    <name type="common">Cytophaga johnsonae</name>
    <dbReference type="NCBI Taxonomy" id="986"/>
    <lineage>
        <taxon>Bacteria</taxon>
        <taxon>Pseudomonadati</taxon>
        <taxon>Bacteroidota</taxon>
        <taxon>Flavobacteriia</taxon>
        <taxon>Flavobacteriales</taxon>
        <taxon>Flavobacteriaceae</taxon>
        <taxon>Flavobacterium</taxon>
    </lineage>
</organism>